<evidence type="ECO:0000256" key="10">
    <source>
        <dbReference type="SAM" id="Phobius"/>
    </source>
</evidence>
<evidence type="ECO:0000256" key="2">
    <source>
        <dbReference type="ARBA" id="ARBA00022448"/>
    </source>
</evidence>
<evidence type="ECO:0000256" key="9">
    <source>
        <dbReference type="RuleBase" id="RU003942"/>
    </source>
</evidence>
<dbReference type="InterPro" id="IPR037185">
    <property type="entry name" value="EmrE-like"/>
</dbReference>
<accession>A0A5D4GRZ5</accession>
<dbReference type="PANTHER" id="PTHR30561:SF0">
    <property type="entry name" value="GUANIDINIUM EXPORTER"/>
    <property type="match status" value="1"/>
</dbReference>
<evidence type="ECO:0000256" key="4">
    <source>
        <dbReference type="ARBA" id="ARBA00022692"/>
    </source>
</evidence>
<dbReference type="PANTHER" id="PTHR30561">
    <property type="entry name" value="SMR FAMILY PROTON-DEPENDENT DRUG EFFLUX TRANSPORTER SUGE"/>
    <property type="match status" value="1"/>
</dbReference>
<sequence length="106" mass="10813">MAWVFLGIAGLFEVVWATSMKYSEGFTRVGPTAVTVAAMAVSFLFLSMSLKALPLGTAYAIWTGIGAAGAFVVGVLFMGEAATAGRIVSIALLVAGIVGLKLSSGH</sequence>
<dbReference type="SUPFAM" id="SSF103481">
    <property type="entry name" value="Multidrug resistance efflux transporter EmrE"/>
    <property type="match status" value="1"/>
</dbReference>
<dbReference type="RefSeq" id="WP_148916047.1">
    <property type="nucleotide sequence ID" value="NZ_VSZS01000066.1"/>
</dbReference>
<dbReference type="GO" id="GO:1990961">
    <property type="term" value="P:xenobiotic detoxification by transmembrane export across the plasma membrane"/>
    <property type="evidence" value="ECO:0007669"/>
    <property type="project" value="UniProtKB-ARBA"/>
</dbReference>
<protein>
    <recommendedName>
        <fullName evidence="8">Guanidinium exporter</fullName>
    </recommendedName>
</protein>
<comment type="caution">
    <text evidence="11">The sequence shown here is derived from an EMBL/GenBank/DDBJ whole genome shotgun (WGS) entry which is preliminary data.</text>
</comment>
<keyword evidence="3" id="KW-1003">Cell membrane</keyword>
<dbReference type="Gene3D" id="1.10.3730.20">
    <property type="match status" value="1"/>
</dbReference>
<organism evidence="11 12">
    <name type="scientific">Neoaquamicrobium microcysteis</name>
    <dbReference type="NCBI Taxonomy" id="2682781"/>
    <lineage>
        <taxon>Bacteria</taxon>
        <taxon>Pseudomonadati</taxon>
        <taxon>Pseudomonadota</taxon>
        <taxon>Alphaproteobacteria</taxon>
        <taxon>Hyphomicrobiales</taxon>
        <taxon>Phyllobacteriaceae</taxon>
        <taxon>Neoaquamicrobium</taxon>
    </lineage>
</organism>
<keyword evidence="4 9" id="KW-0812">Transmembrane</keyword>
<dbReference type="GO" id="GO:0005886">
    <property type="term" value="C:plasma membrane"/>
    <property type="evidence" value="ECO:0007669"/>
    <property type="project" value="UniProtKB-SubCell"/>
</dbReference>
<feature type="transmembrane region" description="Helical" evidence="10">
    <location>
        <begin position="58"/>
        <end position="78"/>
    </location>
</feature>
<reference evidence="11 12" key="1">
    <citation type="submission" date="2019-08" db="EMBL/GenBank/DDBJ databases">
        <authorList>
            <person name="Seo Y.L."/>
        </authorList>
    </citation>
    <scope>NUCLEOTIDE SEQUENCE [LARGE SCALE GENOMIC DNA]</scope>
    <source>
        <strain evidence="11 12">MaA-C15</strain>
    </source>
</reference>
<evidence type="ECO:0000256" key="5">
    <source>
        <dbReference type="ARBA" id="ARBA00022989"/>
    </source>
</evidence>
<feature type="transmembrane region" description="Helical" evidence="10">
    <location>
        <begin position="27"/>
        <end position="46"/>
    </location>
</feature>
<proteinExistence type="inferred from homology"/>
<name>A0A5D4GRZ5_9HYPH</name>
<dbReference type="OrthoDB" id="9808638at2"/>
<dbReference type="GO" id="GO:0022857">
    <property type="term" value="F:transmembrane transporter activity"/>
    <property type="evidence" value="ECO:0007669"/>
    <property type="project" value="InterPro"/>
</dbReference>
<dbReference type="EMBL" id="VSZS01000066">
    <property type="protein sequence ID" value="TYR30509.1"/>
    <property type="molecule type" value="Genomic_DNA"/>
</dbReference>
<comment type="similarity">
    <text evidence="7">Belongs to the drug/metabolite transporter (DMT) superfamily. Small multidrug resistance (SMR) (TC 2.A.7.1) family. Gdx/SugE subfamily.</text>
</comment>
<dbReference type="Proteomes" id="UP000323258">
    <property type="component" value="Unassembled WGS sequence"/>
</dbReference>
<dbReference type="Pfam" id="PF00893">
    <property type="entry name" value="Multi_Drug_Res"/>
    <property type="match status" value="1"/>
</dbReference>
<reference evidence="11 12" key="2">
    <citation type="submission" date="2019-09" db="EMBL/GenBank/DDBJ databases">
        <title>Mesorhizobium sp. MaA-C15 isolated from Microcystis aeruginosa.</title>
        <authorList>
            <person name="Jeong S.E."/>
            <person name="Jin H.M."/>
            <person name="Jeon C.O."/>
        </authorList>
    </citation>
    <scope>NUCLEOTIDE SEQUENCE [LARGE SCALE GENOMIC DNA]</scope>
    <source>
        <strain evidence="11 12">MaA-C15</strain>
    </source>
</reference>
<comment type="subcellular location">
    <subcellularLocation>
        <location evidence="1 9">Cell membrane</location>
        <topology evidence="1 9">Multi-pass membrane protein</topology>
    </subcellularLocation>
</comment>
<evidence type="ECO:0000313" key="12">
    <source>
        <dbReference type="Proteomes" id="UP000323258"/>
    </source>
</evidence>
<gene>
    <name evidence="11" type="primary">sugE</name>
    <name evidence="11" type="ORF">FY036_17490</name>
</gene>
<keyword evidence="12" id="KW-1185">Reference proteome</keyword>
<dbReference type="FunFam" id="1.10.3730.20:FF:000001">
    <property type="entry name" value="Quaternary ammonium compound resistance transporter SugE"/>
    <property type="match status" value="1"/>
</dbReference>
<dbReference type="AlphaFoldDB" id="A0A5D4GRZ5"/>
<dbReference type="InterPro" id="IPR045324">
    <property type="entry name" value="Small_multidrug_res"/>
</dbReference>
<dbReference type="InterPro" id="IPR000390">
    <property type="entry name" value="Small_drug/metabolite_transptr"/>
</dbReference>
<evidence type="ECO:0000256" key="1">
    <source>
        <dbReference type="ARBA" id="ARBA00004651"/>
    </source>
</evidence>
<dbReference type="NCBIfam" id="NF008512">
    <property type="entry name" value="PRK11431.1"/>
    <property type="match status" value="1"/>
</dbReference>
<evidence type="ECO:0000256" key="6">
    <source>
        <dbReference type="ARBA" id="ARBA00023136"/>
    </source>
</evidence>
<evidence type="ECO:0000256" key="8">
    <source>
        <dbReference type="ARBA" id="ARBA00039168"/>
    </source>
</evidence>
<keyword evidence="5 10" id="KW-1133">Transmembrane helix</keyword>
<evidence type="ECO:0000256" key="7">
    <source>
        <dbReference type="ARBA" id="ARBA00038151"/>
    </source>
</evidence>
<evidence type="ECO:0000313" key="11">
    <source>
        <dbReference type="EMBL" id="TYR30509.1"/>
    </source>
</evidence>
<keyword evidence="6 10" id="KW-0472">Membrane</keyword>
<feature type="transmembrane region" description="Helical" evidence="10">
    <location>
        <begin position="84"/>
        <end position="102"/>
    </location>
</feature>
<keyword evidence="2" id="KW-0813">Transport</keyword>
<evidence type="ECO:0000256" key="3">
    <source>
        <dbReference type="ARBA" id="ARBA00022475"/>
    </source>
</evidence>